<dbReference type="InterPro" id="IPR036388">
    <property type="entry name" value="WH-like_DNA-bd_sf"/>
</dbReference>
<keyword evidence="3" id="KW-0010">Activator</keyword>
<dbReference type="PROSITE" id="PS00519">
    <property type="entry name" value="HTH_ASNC_1"/>
    <property type="match status" value="1"/>
</dbReference>
<dbReference type="InterPro" id="IPR019885">
    <property type="entry name" value="Tscrpt_reg_HTH_AsnC-type_CS"/>
</dbReference>
<dbReference type="OrthoDB" id="9798104at2"/>
<evidence type="ECO:0000313" key="7">
    <source>
        <dbReference type="EMBL" id="QDI92151.1"/>
    </source>
</evidence>
<protein>
    <submittedName>
        <fullName evidence="7">Crp/Fnr family transcriptional regulator</fullName>
    </submittedName>
</protein>
<name>A0A514LLL3_9BACI</name>
<dbReference type="SMART" id="SM00100">
    <property type="entry name" value="cNMP"/>
    <property type="match status" value="1"/>
</dbReference>
<evidence type="ECO:0000256" key="2">
    <source>
        <dbReference type="ARBA" id="ARBA00023125"/>
    </source>
</evidence>
<evidence type="ECO:0000259" key="5">
    <source>
        <dbReference type="PROSITE" id="PS50042"/>
    </source>
</evidence>
<dbReference type="Pfam" id="PF00027">
    <property type="entry name" value="cNMP_binding"/>
    <property type="match status" value="1"/>
</dbReference>
<dbReference type="PROSITE" id="PS51063">
    <property type="entry name" value="HTH_CRP_2"/>
    <property type="match status" value="1"/>
</dbReference>
<dbReference type="PROSITE" id="PS50042">
    <property type="entry name" value="CNMP_BINDING_3"/>
    <property type="match status" value="1"/>
</dbReference>
<gene>
    <name evidence="7" type="ORF">EPH95_13925</name>
</gene>
<dbReference type="CDD" id="cd00092">
    <property type="entry name" value="HTH_CRP"/>
    <property type="match status" value="1"/>
</dbReference>
<keyword evidence="8" id="KW-1185">Reference proteome</keyword>
<evidence type="ECO:0000313" key="8">
    <source>
        <dbReference type="Proteomes" id="UP000319756"/>
    </source>
</evidence>
<evidence type="ECO:0000256" key="1">
    <source>
        <dbReference type="ARBA" id="ARBA00023015"/>
    </source>
</evidence>
<dbReference type="KEGG" id="sale:EPH95_13925"/>
<dbReference type="EMBL" id="CP035485">
    <property type="protein sequence ID" value="QDI92151.1"/>
    <property type="molecule type" value="Genomic_DNA"/>
</dbReference>
<keyword evidence="1" id="KW-0805">Transcription regulation</keyword>
<dbReference type="CDD" id="cd00038">
    <property type="entry name" value="CAP_ED"/>
    <property type="match status" value="1"/>
</dbReference>
<dbReference type="AlphaFoldDB" id="A0A514LLL3"/>
<dbReference type="InterPro" id="IPR012318">
    <property type="entry name" value="HTH_CRP"/>
</dbReference>
<dbReference type="RefSeq" id="WP_142090666.1">
    <property type="nucleotide sequence ID" value="NZ_CP035485.1"/>
</dbReference>
<dbReference type="PROSITE" id="PS00042">
    <property type="entry name" value="HTH_CRP_1"/>
    <property type="match status" value="1"/>
</dbReference>
<proteinExistence type="predicted"/>
<dbReference type="InterPro" id="IPR014710">
    <property type="entry name" value="RmlC-like_jellyroll"/>
</dbReference>
<dbReference type="Gene3D" id="2.60.120.10">
    <property type="entry name" value="Jelly Rolls"/>
    <property type="match status" value="1"/>
</dbReference>
<organism evidence="7 8">
    <name type="scientific">Salicibibacter halophilus</name>
    <dbReference type="NCBI Taxonomy" id="2502791"/>
    <lineage>
        <taxon>Bacteria</taxon>
        <taxon>Bacillati</taxon>
        <taxon>Bacillota</taxon>
        <taxon>Bacilli</taxon>
        <taxon>Bacillales</taxon>
        <taxon>Bacillaceae</taxon>
        <taxon>Salicibibacter</taxon>
    </lineage>
</organism>
<dbReference type="GO" id="GO:0005829">
    <property type="term" value="C:cytosol"/>
    <property type="evidence" value="ECO:0007669"/>
    <property type="project" value="TreeGrafter"/>
</dbReference>
<dbReference type="GO" id="GO:0003677">
    <property type="term" value="F:DNA binding"/>
    <property type="evidence" value="ECO:0007669"/>
    <property type="project" value="UniProtKB-KW"/>
</dbReference>
<dbReference type="SMART" id="SM00419">
    <property type="entry name" value="HTH_CRP"/>
    <property type="match status" value="1"/>
</dbReference>
<dbReference type="Pfam" id="PF13545">
    <property type="entry name" value="HTH_Crp_2"/>
    <property type="match status" value="1"/>
</dbReference>
<dbReference type="Proteomes" id="UP000319756">
    <property type="component" value="Chromosome"/>
</dbReference>
<dbReference type="InterPro" id="IPR018335">
    <property type="entry name" value="Tscrpt_reg_HTH_Crp-type_CS"/>
</dbReference>
<evidence type="ECO:0000256" key="4">
    <source>
        <dbReference type="ARBA" id="ARBA00023163"/>
    </source>
</evidence>
<dbReference type="GO" id="GO:0003700">
    <property type="term" value="F:DNA-binding transcription factor activity"/>
    <property type="evidence" value="ECO:0007669"/>
    <property type="project" value="InterPro"/>
</dbReference>
<dbReference type="InterPro" id="IPR018490">
    <property type="entry name" value="cNMP-bd_dom_sf"/>
</dbReference>
<feature type="domain" description="HTH crp-type" evidence="6">
    <location>
        <begin position="164"/>
        <end position="234"/>
    </location>
</feature>
<dbReference type="InterPro" id="IPR000595">
    <property type="entry name" value="cNMP-bd_dom"/>
</dbReference>
<dbReference type="InterPro" id="IPR050397">
    <property type="entry name" value="Env_Response_Regulators"/>
</dbReference>
<accession>A0A514LLL3</accession>
<sequence>MERVNNEKLMTDHDCSTMDTDKMCVSIVPIFNHLEPGQMDEVMQTVQSTSYKKGELIFHEGDPSDTLYIVNTGKVKIYRLSEAGKEHLVSLMNPGDFTGEYALFNESTHTSYAEAMVDTKICKINREDLHAFLSKYPTISLKMLTEFSQRLDRSEKQTTHFATEKVETRIALFLAELANNEPDSETLELPMTRADLASYLGTTPETISRRLSVLEDQGFIQQITNKKIKIVDLDGLLLI</sequence>
<dbReference type="SUPFAM" id="SSF51206">
    <property type="entry name" value="cAMP-binding domain-like"/>
    <property type="match status" value="1"/>
</dbReference>
<feature type="domain" description="Cyclic nucleotide-binding" evidence="5">
    <location>
        <begin position="30"/>
        <end position="150"/>
    </location>
</feature>
<dbReference type="PRINTS" id="PR00034">
    <property type="entry name" value="HTHCRP"/>
</dbReference>
<keyword evidence="2" id="KW-0238">DNA-binding</keyword>
<dbReference type="InterPro" id="IPR036390">
    <property type="entry name" value="WH_DNA-bd_sf"/>
</dbReference>
<dbReference type="PANTHER" id="PTHR24567">
    <property type="entry name" value="CRP FAMILY TRANSCRIPTIONAL REGULATORY PROTEIN"/>
    <property type="match status" value="1"/>
</dbReference>
<keyword evidence="4" id="KW-0804">Transcription</keyword>
<dbReference type="PANTHER" id="PTHR24567:SF28">
    <property type="entry name" value="LISTERIOLYSIN REGULATORY PROTEIN"/>
    <property type="match status" value="1"/>
</dbReference>
<evidence type="ECO:0000259" key="6">
    <source>
        <dbReference type="PROSITE" id="PS51063"/>
    </source>
</evidence>
<reference evidence="8" key="1">
    <citation type="submission" date="2019-01" db="EMBL/GenBank/DDBJ databases">
        <title>Genomic analysis of Salicibibacter sp. NKC3-5.</title>
        <authorList>
            <person name="Oh Y.J."/>
        </authorList>
    </citation>
    <scope>NUCLEOTIDE SEQUENCE [LARGE SCALE GENOMIC DNA]</scope>
    <source>
        <strain evidence="8">NKC3-5</strain>
    </source>
</reference>
<evidence type="ECO:0000256" key="3">
    <source>
        <dbReference type="ARBA" id="ARBA00023159"/>
    </source>
</evidence>
<dbReference type="Gene3D" id="1.10.10.10">
    <property type="entry name" value="Winged helix-like DNA-binding domain superfamily/Winged helix DNA-binding domain"/>
    <property type="match status" value="1"/>
</dbReference>
<dbReference type="SUPFAM" id="SSF46785">
    <property type="entry name" value="Winged helix' DNA-binding domain"/>
    <property type="match status" value="1"/>
</dbReference>